<dbReference type="EMBL" id="CP012154">
    <property type="protein sequence ID" value="AKS43015.1"/>
    <property type="molecule type" value="Genomic_DNA"/>
</dbReference>
<sequence>MNLHRSSIKLDYELKSLARFKIQWRRHNQRMGVESRLFNSTFPSNMNFVRPITLK</sequence>
<dbReference type="Proteomes" id="UP000066624">
    <property type="component" value="Chromosome"/>
</dbReference>
<reference evidence="1 2" key="1">
    <citation type="submission" date="2015-07" db="EMBL/GenBank/DDBJ databases">
        <authorList>
            <person name="Noorani M."/>
        </authorList>
    </citation>
    <scope>NUCLEOTIDE SEQUENCE [LARGE SCALE GENOMIC DNA]</scope>
    <source>
        <strain evidence="1 2">KCTC 42284</strain>
    </source>
</reference>
<evidence type="ECO:0000313" key="1">
    <source>
        <dbReference type="EMBL" id="AKS43015.1"/>
    </source>
</evidence>
<protein>
    <submittedName>
        <fullName evidence="1">Uncharacterized protein</fullName>
    </submittedName>
</protein>
<evidence type="ECO:0000313" key="2">
    <source>
        <dbReference type="Proteomes" id="UP000066624"/>
    </source>
</evidence>
<gene>
    <name evidence="1" type="ORF">WM2015_2657</name>
</gene>
<proteinExistence type="predicted"/>
<dbReference type="AlphaFoldDB" id="A0A0K0XZB6"/>
<dbReference type="KEGG" id="wma:WM2015_2657"/>
<accession>A0A0K0XZB6</accession>
<keyword evidence="2" id="KW-1185">Reference proteome</keyword>
<organism evidence="1 2">
    <name type="scientific">Wenzhouxiangella marina</name>
    <dbReference type="NCBI Taxonomy" id="1579979"/>
    <lineage>
        <taxon>Bacteria</taxon>
        <taxon>Pseudomonadati</taxon>
        <taxon>Pseudomonadota</taxon>
        <taxon>Gammaproteobacteria</taxon>
        <taxon>Chromatiales</taxon>
        <taxon>Wenzhouxiangellaceae</taxon>
        <taxon>Wenzhouxiangella</taxon>
    </lineage>
</organism>
<name>A0A0K0XZB6_9GAMM</name>